<proteinExistence type="predicted"/>
<dbReference type="Gene3D" id="2.60.40.1120">
    <property type="entry name" value="Carboxypeptidase-like, regulatory domain"/>
    <property type="match status" value="1"/>
</dbReference>
<evidence type="ECO:0000313" key="2">
    <source>
        <dbReference type="Proteomes" id="UP000644147"/>
    </source>
</evidence>
<gene>
    <name evidence="1" type="ORF">I5M27_06165</name>
</gene>
<dbReference type="InterPro" id="IPR008969">
    <property type="entry name" value="CarboxyPept-like_regulatory"/>
</dbReference>
<reference evidence="1 2" key="1">
    <citation type="submission" date="2020-12" db="EMBL/GenBank/DDBJ databases">
        <title>Bacterial novel species Adhaeribacter sp. BT258 isolated from soil.</title>
        <authorList>
            <person name="Jung H.-Y."/>
        </authorList>
    </citation>
    <scope>NUCLEOTIDE SEQUENCE [LARGE SCALE GENOMIC DNA]</scope>
    <source>
        <strain evidence="1 2">BT258</strain>
    </source>
</reference>
<dbReference type="PROSITE" id="PS51257">
    <property type="entry name" value="PROKAR_LIPOPROTEIN"/>
    <property type="match status" value="1"/>
</dbReference>
<keyword evidence="2" id="KW-1185">Reference proteome</keyword>
<protein>
    <submittedName>
        <fullName evidence="1">Carboxypeptidase regulatory-like domain-containing protein</fullName>
    </submittedName>
</protein>
<dbReference type="Proteomes" id="UP000644147">
    <property type="component" value="Unassembled WGS sequence"/>
</dbReference>
<comment type="caution">
    <text evidence="1">The sequence shown here is derived from an EMBL/GenBank/DDBJ whole genome shotgun (WGS) entry which is preliminary data.</text>
</comment>
<name>A0ABS1C062_9BACT</name>
<evidence type="ECO:0000313" key="1">
    <source>
        <dbReference type="EMBL" id="MBK0402562.1"/>
    </source>
</evidence>
<dbReference type="SUPFAM" id="SSF49464">
    <property type="entry name" value="Carboxypeptidase regulatory domain-like"/>
    <property type="match status" value="1"/>
</dbReference>
<accession>A0ABS1C062</accession>
<sequence>MKNYWFALLCLLWLTSCKELEEINEVKVTGQTLDATTKAPLEGVVVELYEDNDGAFMGKHLLQSFTTDHSGDFNFNFTYKEGPYTIFVHRNGYIYQRLLKDNIFNKEVFVDYQNVESLKNEQHLVFEMDPVGLLSVKIMNTAPALSTDQLTLEIGKGANNLPLFTRTFEGLTNTDFQVGSVTANRYVPIKYTVRENGILRSVEDSVLLKPSEAFTYTLNY</sequence>
<organism evidence="1 2">
    <name type="scientific">Adhaeribacter terrigena</name>
    <dbReference type="NCBI Taxonomy" id="2793070"/>
    <lineage>
        <taxon>Bacteria</taxon>
        <taxon>Pseudomonadati</taxon>
        <taxon>Bacteroidota</taxon>
        <taxon>Cytophagia</taxon>
        <taxon>Cytophagales</taxon>
        <taxon>Hymenobacteraceae</taxon>
        <taxon>Adhaeribacter</taxon>
    </lineage>
</organism>
<dbReference type="RefSeq" id="WP_200505307.1">
    <property type="nucleotide sequence ID" value="NZ_JAEHFX010000002.1"/>
</dbReference>
<dbReference type="EMBL" id="JAEHFX010000002">
    <property type="protein sequence ID" value="MBK0402562.1"/>
    <property type="molecule type" value="Genomic_DNA"/>
</dbReference>